<dbReference type="GO" id="GO:0016491">
    <property type="term" value="F:oxidoreductase activity"/>
    <property type="evidence" value="ECO:0007669"/>
    <property type="project" value="UniProtKB-KW"/>
</dbReference>
<proteinExistence type="inferred from homology"/>
<keyword evidence="3" id="KW-0285">Flavoprotein</keyword>
<evidence type="ECO:0000313" key="8">
    <source>
        <dbReference type="Proteomes" id="UP000245461"/>
    </source>
</evidence>
<dbReference type="EMBL" id="QGLE01000007">
    <property type="protein sequence ID" value="PWR21349.1"/>
    <property type="molecule type" value="Genomic_DNA"/>
</dbReference>
<dbReference type="PANTHER" id="PTHR42973">
    <property type="entry name" value="BINDING OXIDOREDUCTASE, PUTATIVE (AFU_ORTHOLOGUE AFUA_1G17690)-RELATED"/>
    <property type="match status" value="1"/>
</dbReference>
<evidence type="ECO:0000313" key="7">
    <source>
        <dbReference type="EMBL" id="PWR21349.1"/>
    </source>
</evidence>
<comment type="cofactor">
    <cofactor evidence="1">
        <name>FAD</name>
        <dbReference type="ChEBI" id="CHEBI:57692"/>
    </cofactor>
</comment>
<dbReference type="Gene3D" id="3.30.43.10">
    <property type="entry name" value="Uridine Diphospho-n-acetylenolpyruvylglucosamine Reductase, domain 2"/>
    <property type="match status" value="1"/>
</dbReference>
<dbReference type="InterPro" id="IPR036318">
    <property type="entry name" value="FAD-bd_PCMH-like_sf"/>
</dbReference>
<evidence type="ECO:0000256" key="3">
    <source>
        <dbReference type="ARBA" id="ARBA00022630"/>
    </source>
</evidence>
<reference evidence="7 8" key="1">
    <citation type="submission" date="2018-05" db="EMBL/GenBank/DDBJ databases">
        <title>Zavarzinia sp. HR-AS.</title>
        <authorList>
            <person name="Lee Y."/>
            <person name="Jeon C.O."/>
        </authorList>
    </citation>
    <scope>NUCLEOTIDE SEQUENCE [LARGE SCALE GENOMIC DNA]</scope>
    <source>
        <strain evidence="7 8">HR-AS</strain>
    </source>
</reference>
<evidence type="ECO:0000256" key="1">
    <source>
        <dbReference type="ARBA" id="ARBA00001974"/>
    </source>
</evidence>
<comment type="caution">
    <text evidence="7">The sequence shown here is derived from an EMBL/GenBank/DDBJ whole genome shotgun (WGS) entry which is preliminary data.</text>
</comment>
<keyword evidence="8" id="KW-1185">Reference proteome</keyword>
<gene>
    <name evidence="7" type="ORF">DKG74_12975</name>
</gene>
<dbReference type="PROSITE" id="PS00862">
    <property type="entry name" value="OX2_COVAL_FAD"/>
    <property type="match status" value="1"/>
</dbReference>
<name>A0A317E2Y1_9PROT</name>
<keyword evidence="5" id="KW-0560">Oxidoreductase</keyword>
<dbReference type="PROSITE" id="PS51387">
    <property type="entry name" value="FAD_PCMH"/>
    <property type="match status" value="1"/>
</dbReference>
<comment type="similarity">
    <text evidence="2">Belongs to the oxygen-dependent FAD-linked oxidoreductase family.</text>
</comment>
<dbReference type="InterPro" id="IPR006093">
    <property type="entry name" value="Oxy_OxRdtase_FAD_BS"/>
</dbReference>
<dbReference type="InterPro" id="IPR016166">
    <property type="entry name" value="FAD-bd_PCMH"/>
</dbReference>
<sequence length="451" mass="49819">MKRPTAAGRTIERGGQGFDAAVLGTSFSGRDPGTRPEVLVQANTVFDVLQAVRRARRDNLRIAVCSGGHSWAQNHLRDGGLLIDMSRLNTVEVDAERRIAIAGPGCWAVDLDLQLKRHGLFFPVAHAVDVGLGGFLLQGGFGWNGRNLGLACESVVGIDVVTADGQLIHASADEHPDLFWAARGSGPGFFGVVVRFHLKVYPRPRTAAIAMQVFRMKHLDEVFLWADRVGPEVPCSVEFQLLLSRNSPGIFAPGIEIIAPVITDSWRQAREDVSFLTRGPLRPKASFTTPLLPMSPSLLSRIAARRIFPPAMRWSVDNMWSDAPMEQLLPGLRRIADTLPPMPSHVLMLSWHPPAQRPDMAFSMEGRNYLALYGEWKNPKDDAKYGGWAAGHMRDLAPFAKGIQLADENLAQRPARFMSDANLARLDAIRATYDPERRFFEWRGRPAAAVV</sequence>
<dbReference type="GO" id="GO:0071949">
    <property type="term" value="F:FAD binding"/>
    <property type="evidence" value="ECO:0007669"/>
    <property type="project" value="InterPro"/>
</dbReference>
<dbReference type="OrthoDB" id="9775082at2"/>
<organism evidence="7 8">
    <name type="scientific">Zavarzinia aquatilis</name>
    <dbReference type="NCBI Taxonomy" id="2211142"/>
    <lineage>
        <taxon>Bacteria</taxon>
        <taxon>Pseudomonadati</taxon>
        <taxon>Pseudomonadota</taxon>
        <taxon>Alphaproteobacteria</taxon>
        <taxon>Rhodospirillales</taxon>
        <taxon>Zavarziniaceae</taxon>
        <taxon>Zavarzinia</taxon>
    </lineage>
</organism>
<dbReference type="PANTHER" id="PTHR42973:SF39">
    <property type="entry name" value="FAD-BINDING PCMH-TYPE DOMAIN-CONTAINING PROTEIN"/>
    <property type="match status" value="1"/>
</dbReference>
<protein>
    <submittedName>
        <fullName evidence="7">Oxidoreductase</fullName>
    </submittedName>
</protein>
<dbReference type="Gene3D" id="3.30.465.10">
    <property type="match status" value="1"/>
</dbReference>
<evidence type="ECO:0000259" key="6">
    <source>
        <dbReference type="PROSITE" id="PS51387"/>
    </source>
</evidence>
<keyword evidence="4" id="KW-0274">FAD</keyword>
<accession>A0A317E2Y1</accession>
<dbReference type="RefSeq" id="WP_109906466.1">
    <property type="nucleotide sequence ID" value="NZ_QGLE01000007.1"/>
</dbReference>
<dbReference type="Pfam" id="PF01565">
    <property type="entry name" value="FAD_binding_4"/>
    <property type="match status" value="1"/>
</dbReference>
<dbReference type="InterPro" id="IPR016167">
    <property type="entry name" value="FAD-bd_PCMH_sub1"/>
</dbReference>
<evidence type="ECO:0000256" key="2">
    <source>
        <dbReference type="ARBA" id="ARBA00005466"/>
    </source>
</evidence>
<dbReference type="Gene3D" id="3.40.462.20">
    <property type="match status" value="1"/>
</dbReference>
<dbReference type="InterPro" id="IPR006094">
    <property type="entry name" value="Oxid_FAD_bind_N"/>
</dbReference>
<dbReference type="Proteomes" id="UP000245461">
    <property type="component" value="Unassembled WGS sequence"/>
</dbReference>
<feature type="domain" description="FAD-binding PCMH-type" evidence="6">
    <location>
        <begin position="31"/>
        <end position="203"/>
    </location>
</feature>
<evidence type="ECO:0000256" key="5">
    <source>
        <dbReference type="ARBA" id="ARBA00023002"/>
    </source>
</evidence>
<dbReference type="InterPro" id="IPR016169">
    <property type="entry name" value="FAD-bd_PCMH_sub2"/>
</dbReference>
<dbReference type="InterPro" id="IPR050416">
    <property type="entry name" value="FAD-linked_Oxidoreductase"/>
</dbReference>
<dbReference type="SUPFAM" id="SSF56176">
    <property type="entry name" value="FAD-binding/transporter-associated domain-like"/>
    <property type="match status" value="1"/>
</dbReference>
<evidence type="ECO:0000256" key="4">
    <source>
        <dbReference type="ARBA" id="ARBA00022827"/>
    </source>
</evidence>
<dbReference type="AlphaFoldDB" id="A0A317E2Y1"/>